<organism evidence="9 10">
    <name type="scientific">Aureococcus anophagefferens</name>
    <name type="common">Harmful bloom alga</name>
    <dbReference type="NCBI Taxonomy" id="44056"/>
    <lineage>
        <taxon>Eukaryota</taxon>
        <taxon>Sar</taxon>
        <taxon>Stramenopiles</taxon>
        <taxon>Ochrophyta</taxon>
        <taxon>Pelagophyceae</taxon>
        <taxon>Pelagomonadales</taxon>
        <taxon>Pelagomonadaceae</taxon>
        <taxon>Aureococcus</taxon>
    </lineage>
</organism>
<evidence type="ECO:0000313" key="9">
    <source>
        <dbReference type="EMBL" id="KAK7241767.1"/>
    </source>
</evidence>
<evidence type="ECO:0000256" key="1">
    <source>
        <dbReference type="ARBA" id="ARBA00004229"/>
    </source>
</evidence>
<comment type="similarity">
    <text evidence="2">Belongs to the bacterial ribosomal protein bL19 family.</text>
</comment>
<dbReference type="InterPro" id="IPR008991">
    <property type="entry name" value="Translation_prot_SH3-like_sf"/>
</dbReference>
<accession>A0ABR1FZV0</accession>
<keyword evidence="6" id="KW-0687">Ribonucleoprotein</keyword>
<sequence>MMRSALLVGALSLASGLVPAPAPRCPRLQPLAGAKSDLAIGQTMDAFAARQMETLDTDRPIFSSGDTVNVACEITEGNTKRIQNFAGVVIKRSGGGVTQTFTVRKMSSGIGVERTFPLYSPTVKGISVIRRGSVRRSKLYYLRGLTGKSARIKEKVRGLNYIMKAEEEMKAKKAAALAAAEAAAKKLEADAPLKPLCRALKKVVGAAVNSVGNDCASALKCAETLAAALADPLGRGQQAPAPFFGGGANAAKRPLHDQFGALLAQRGVDDAACGAYVAYVASQKLGEKLLGETFNRRTDVWALAAVLNELVARAGGRAPSLRPLLQGALLARSPAAAAKPGDNVADASKVAALVAALAVVDAPAARAGGHPFGGLPAAWGWLARYVNGVYGGPVANQTRSQAKKAALPALVAFLETAAFFLLETYGAPFLRLLELAAPAVAAAPKDADGENQLAAANFADLAGKARARRLERPAGFATFTAA</sequence>
<keyword evidence="4" id="KW-0934">Plastid</keyword>
<dbReference type="HAMAP" id="MF_00402">
    <property type="entry name" value="Ribosomal_bL19"/>
    <property type="match status" value="1"/>
</dbReference>
<dbReference type="PROSITE" id="PS01015">
    <property type="entry name" value="RIBOSOMAL_L19"/>
    <property type="match status" value="1"/>
</dbReference>
<dbReference type="InterPro" id="IPR038506">
    <property type="entry name" value="GLE1-like_sf"/>
</dbReference>
<feature type="chain" id="PRO_5046772852" description="50S ribosomal protein L19, chloroplastic" evidence="8">
    <location>
        <begin position="17"/>
        <end position="482"/>
    </location>
</feature>
<dbReference type="InterPro" id="IPR038657">
    <property type="entry name" value="Ribosomal_bL19_sf"/>
</dbReference>
<evidence type="ECO:0000256" key="4">
    <source>
        <dbReference type="ARBA" id="ARBA00022640"/>
    </source>
</evidence>
<proteinExistence type="inferred from homology"/>
<keyword evidence="8" id="KW-0732">Signal</keyword>
<feature type="signal peptide" evidence="8">
    <location>
        <begin position="1"/>
        <end position="16"/>
    </location>
</feature>
<dbReference type="SUPFAM" id="SSF50104">
    <property type="entry name" value="Translation proteins SH3-like domain"/>
    <property type="match status" value="1"/>
</dbReference>
<dbReference type="Proteomes" id="UP001363151">
    <property type="component" value="Unassembled WGS sequence"/>
</dbReference>
<evidence type="ECO:0000256" key="5">
    <source>
        <dbReference type="ARBA" id="ARBA00022980"/>
    </source>
</evidence>
<comment type="caution">
    <text evidence="9">The sequence shown here is derived from an EMBL/GenBank/DDBJ whole genome shotgun (WGS) entry which is preliminary data.</text>
</comment>
<dbReference type="Gene3D" id="1.25.40.510">
    <property type="entry name" value="GLE1-like"/>
    <property type="match status" value="1"/>
</dbReference>
<dbReference type="Pfam" id="PF01245">
    <property type="entry name" value="Ribosomal_L19"/>
    <property type="match status" value="1"/>
</dbReference>
<dbReference type="Gene3D" id="2.30.30.790">
    <property type="match status" value="1"/>
</dbReference>
<dbReference type="GO" id="GO:0005840">
    <property type="term" value="C:ribosome"/>
    <property type="evidence" value="ECO:0007669"/>
    <property type="project" value="UniProtKB-KW"/>
</dbReference>
<protein>
    <recommendedName>
        <fullName evidence="7">50S ribosomal protein L19, chloroplastic</fullName>
    </recommendedName>
</protein>
<evidence type="ECO:0000256" key="2">
    <source>
        <dbReference type="ARBA" id="ARBA00005781"/>
    </source>
</evidence>
<comment type="subcellular location">
    <subcellularLocation>
        <location evidence="1">Plastid</location>
        <location evidence="1">Chloroplast</location>
    </subcellularLocation>
</comment>
<dbReference type="InterPro" id="IPR018257">
    <property type="entry name" value="Ribosomal_bL19_CS"/>
</dbReference>
<evidence type="ECO:0000256" key="8">
    <source>
        <dbReference type="SAM" id="SignalP"/>
    </source>
</evidence>
<keyword evidence="5 9" id="KW-0689">Ribosomal protein</keyword>
<evidence type="ECO:0000313" key="10">
    <source>
        <dbReference type="Proteomes" id="UP001363151"/>
    </source>
</evidence>
<dbReference type="PANTHER" id="PTHR15680">
    <property type="entry name" value="RIBOSOMAL PROTEIN L19"/>
    <property type="match status" value="1"/>
</dbReference>
<dbReference type="PRINTS" id="PR00061">
    <property type="entry name" value="RIBOSOMALL19"/>
</dbReference>
<keyword evidence="3" id="KW-0150">Chloroplast</keyword>
<evidence type="ECO:0000256" key="7">
    <source>
        <dbReference type="ARBA" id="ARBA00035376"/>
    </source>
</evidence>
<gene>
    <name evidence="9" type="primary">rpl19</name>
    <name evidence="9" type="ORF">SO694_00153026</name>
</gene>
<name>A0ABR1FZV0_AURAN</name>
<dbReference type="NCBIfam" id="TIGR01024">
    <property type="entry name" value="rplS_bact"/>
    <property type="match status" value="1"/>
</dbReference>
<dbReference type="InterPro" id="IPR001857">
    <property type="entry name" value="Ribosomal_bL19"/>
</dbReference>
<evidence type="ECO:0000256" key="3">
    <source>
        <dbReference type="ARBA" id="ARBA00022528"/>
    </source>
</evidence>
<dbReference type="PANTHER" id="PTHR15680:SF9">
    <property type="entry name" value="LARGE RIBOSOMAL SUBUNIT PROTEIN BL19M"/>
    <property type="match status" value="1"/>
</dbReference>
<evidence type="ECO:0000256" key="6">
    <source>
        <dbReference type="ARBA" id="ARBA00023274"/>
    </source>
</evidence>
<dbReference type="EMBL" id="JBBJCI010000153">
    <property type="protein sequence ID" value="KAK7241767.1"/>
    <property type="molecule type" value="Genomic_DNA"/>
</dbReference>
<keyword evidence="10" id="KW-1185">Reference proteome</keyword>
<reference evidence="9 10" key="1">
    <citation type="submission" date="2024-03" db="EMBL/GenBank/DDBJ databases">
        <title>Aureococcus anophagefferens CCMP1851 and Kratosvirus quantuckense: Draft genome of a second virus-susceptible host strain in the model system.</title>
        <authorList>
            <person name="Chase E."/>
            <person name="Truchon A.R."/>
            <person name="Schepens W."/>
            <person name="Wilhelm S.W."/>
        </authorList>
    </citation>
    <scope>NUCLEOTIDE SEQUENCE [LARGE SCALE GENOMIC DNA]</scope>
    <source>
        <strain evidence="9 10">CCMP1851</strain>
    </source>
</reference>